<dbReference type="SUPFAM" id="SSF52218">
    <property type="entry name" value="Flavoproteins"/>
    <property type="match status" value="1"/>
</dbReference>
<dbReference type="HAMAP" id="MF_00128">
    <property type="entry name" value="NrdI"/>
    <property type="match status" value="1"/>
</dbReference>
<proteinExistence type="inferred from homology"/>
<keyword evidence="5" id="KW-1185">Reference proteome</keyword>
<name>A0A1X6YDN0_9RHOB</name>
<evidence type="ECO:0000256" key="2">
    <source>
        <dbReference type="ARBA" id="ARBA00009942"/>
    </source>
</evidence>
<dbReference type="GO" id="GO:0010181">
    <property type="term" value="F:FMN binding"/>
    <property type="evidence" value="ECO:0007669"/>
    <property type="project" value="InterPro"/>
</dbReference>
<dbReference type="NCBIfam" id="TIGR00333">
    <property type="entry name" value="nrdI"/>
    <property type="match status" value="1"/>
</dbReference>
<dbReference type="Pfam" id="PF07972">
    <property type="entry name" value="Flavodoxin_NdrI"/>
    <property type="match status" value="1"/>
</dbReference>
<evidence type="ECO:0000313" key="4">
    <source>
        <dbReference type="EMBL" id="SLN17464.1"/>
    </source>
</evidence>
<dbReference type="InterPro" id="IPR004465">
    <property type="entry name" value="RNR_NrdI"/>
</dbReference>
<accession>A0A1X6YDN0</accession>
<protein>
    <recommendedName>
        <fullName evidence="3">Protein NrdI</fullName>
    </recommendedName>
</protein>
<evidence type="ECO:0000313" key="5">
    <source>
        <dbReference type="Proteomes" id="UP000193963"/>
    </source>
</evidence>
<dbReference type="Gene3D" id="3.40.50.360">
    <property type="match status" value="1"/>
</dbReference>
<dbReference type="Proteomes" id="UP000193963">
    <property type="component" value="Unassembled WGS sequence"/>
</dbReference>
<gene>
    <name evidence="3" type="primary">nrdI</name>
    <name evidence="4" type="ORF">PSM7751_00571</name>
</gene>
<dbReference type="PIRSF" id="PIRSF005087">
    <property type="entry name" value="NrdI"/>
    <property type="match status" value="1"/>
</dbReference>
<comment type="function">
    <text evidence="1 3">Probably involved in ribonucleotide reductase function.</text>
</comment>
<evidence type="ECO:0000256" key="3">
    <source>
        <dbReference type="HAMAP-Rule" id="MF_00128"/>
    </source>
</evidence>
<dbReference type="PANTHER" id="PTHR37297:SF1">
    <property type="entry name" value="PROTEIN NRDI"/>
    <property type="match status" value="1"/>
</dbReference>
<dbReference type="OrthoDB" id="350535at2"/>
<organism evidence="4 5">
    <name type="scientific">Pseudooceanicola marinus</name>
    <dbReference type="NCBI Taxonomy" id="396013"/>
    <lineage>
        <taxon>Bacteria</taxon>
        <taxon>Pseudomonadati</taxon>
        <taxon>Pseudomonadota</taxon>
        <taxon>Alphaproteobacteria</taxon>
        <taxon>Rhodobacterales</taxon>
        <taxon>Paracoccaceae</taxon>
        <taxon>Pseudooceanicola</taxon>
    </lineage>
</organism>
<comment type="similarity">
    <text evidence="2 3">Belongs to the NrdI family.</text>
</comment>
<sequence length="138" mass="14868">MPGLVYFSSASGNTARFISQLGLAAARIPVSPKEALPELPDDYVLICPTYADGEGRGAVPKQVIRFLNAPEHRARLRGVIATGNRNFGRFYGMAGDVIAAKCAVPLMYKFELAGTTADLARVREGLSKFWGTECLMTA</sequence>
<evidence type="ECO:0000256" key="1">
    <source>
        <dbReference type="ARBA" id="ARBA00003999"/>
    </source>
</evidence>
<dbReference type="PANTHER" id="PTHR37297">
    <property type="entry name" value="PROTEIN NRDI"/>
    <property type="match status" value="1"/>
</dbReference>
<dbReference type="RefSeq" id="WP_085886456.1">
    <property type="nucleotide sequence ID" value="NZ_FWFN01000001.1"/>
</dbReference>
<reference evidence="4 5" key="1">
    <citation type="submission" date="2017-03" db="EMBL/GenBank/DDBJ databases">
        <authorList>
            <person name="Afonso C.L."/>
            <person name="Miller P.J."/>
            <person name="Scott M.A."/>
            <person name="Spackman E."/>
            <person name="Goraichik I."/>
            <person name="Dimitrov K.M."/>
            <person name="Suarez D.L."/>
            <person name="Swayne D.E."/>
        </authorList>
    </citation>
    <scope>NUCLEOTIDE SEQUENCE [LARGE SCALE GENOMIC DNA]</scope>
    <source>
        <strain evidence="4 5">CECT 7751</strain>
    </source>
</reference>
<dbReference type="AlphaFoldDB" id="A0A1X6YDN0"/>
<dbReference type="InterPro" id="IPR020852">
    <property type="entry name" value="RNR_Ib_NrdI_bac"/>
</dbReference>
<dbReference type="InterPro" id="IPR029039">
    <property type="entry name" value="Flavoprotein-like_sf"/>
</dbReference>
<dbReference type="EMBL" id="FWFN01000001">
    <property type="protein sequence ID" value="SLN17464.1"/>
    <property type="molecule type" value="Genomic_DNA"/>
</dbReference>